<evidence type="ECO:0000313" key="3">
    <source>
        <dbReference type="EMBL" id="RLK61801.1"/>
    </source>
</evidence>
<dbReference type="InterPro" id="IPR036761">
    <property type="entry name" value="TTHA0802/YceI-like_sf"/>
</dbReference>
<evidence type="ECO:0000256" key="1">
    <source>
        <dbReference type="ARBA" id="ARBA00008812"/>
    </source>
</evidence>
<comment type="similarity">
    <text evidence="1">Belongs to the UPF0312 family.</text>
</comment>
<dbReference type="SMART" id="SM00867">
    <property type="entry name" value="YceI"/>
    <property type="match status" value="1"/>
</dbReference>
<dbReference type="SUPFAM" id="SSF101874">
    <property type="entry name" value="YceI-like"/>
    <property type="match status" value="1"/>
</dbReference>
<organism evidence="3 4">
    <name type="scientific">Actinokineospora cianjurensis</name>
    <dbReference type="NCBI Taxonomy" id="585224"/>
    <lineage>
        <taxon>Bacteria</taxon>
        <taxon>Bacillati</taxon>
        <taxon>Actinomycetota</taxon>
        <taxon>Actinomycetes</taxon>
        <taxon>Pseudonocardiales</taxon>
        <taxon>Pseudonocardiaceae</taxon>
        <taxon>Actinokineospora</taxon>
    </lineage>
</organism>
<dbReference type="Pfam" id="PF04264">
    <property type="entry name" value="YceI"/>
    <property type="match status" value="1"/>
</dbReference>
<feature type="domain" description="Lipid/polyisoprenoid-binding YceI-like" evidence="2">
    <location>
        <begin position="25"/>
        <end position="192"/>
    </location>
</feature>
<evidence type="ECO:0000313" key="4">
    <source>
        <dbReference type="Proteomes" id="UP000282454"/>
    </source>
</evidence>
<proteinExistence type="inferred from homology"/>
<gene>
    <name evidence="3" type="ORF">CLV68_2342</name>
</gene>
<evidence type="ECO:0000259" key="2">
    <source>
        <dbReference type="SMART" id="SM00867"/>
    </source>
</evidence>
<dbReference type="InterPro" id="IPR007372">
    <property type="entry name" value="Lipid/polyisoprenoid-bd_YceI"/>
</dbReference>
<name>A0A421BBT7_9PSEU</name>
<comment type="caution">
    <text evidence="3">The sequence shown here is derived from an EMBL/GenBank/DDBJ whole genome shotgun (WGS) entry which is preliminary data.</text>
</comment>
<accession>A0A421BBT7</accession>
<dbReference type="PANTHER" id="PTHR34406:SF1">
    <property type="entry name" value="PROTEIN YCEI"/>
    <property type="match status" value="1"/>
</dbReference>
<dbReference type="EMBL" id="RCDD01000001">
    <property type="protein sequence ID" value="RLK61801.1"/>
    <property type="molecule type" value="Genomic_DNA"/>
</dbReference>
<dbReference type="OrthoDB" id="9811006at2"/>
<sequence length="196" mass="21110">MTNTESAGTAAGRVLGGVELPAAGTWKVDPGHAEVGFVGRHFMLTKVRGRFTGVEGVVTVAEQPEDSSVEVTIDMASVTSGDQTRDDHLRSDDFFDVTEHPTATFRSTSVSWIGAGGVLEGELTIKGVARPVTLKVEHLGLVRDPWGNDRAVFSAKGRINREDWGLSWNMVLEAGGILVSKEIDLELEVELIHEKG</sequence>
<dbReference type="Proteomes" id="UP000282454">
    <property type="component" value="Unassembled WGS sequence"/>
</dbReference>
<reference evidence="3 4" key="1">
    <citation type="submission" date="2018-10" db="EMBL/GenBank/DDBJ databases">
        <title>Genomic Encyclopedia of Archaeal and Bacterial Type Strains, Phase II (KMG-II): from individual species to whole genera.</title>
        <authorList>
            <person name="Goeker M."/>
        </authorList>
    </citation>
    <scope>NUCLEOTIDE SEQUENCE [LARGE SCALE GENOMIC DNA]</scope>
    <source>
        <strain evidence="3 4">DSM 45657</strain>
    </source>
</reference>
<keyword evidence="4" id="KW-1185">Reference proteome</keyword>
<dbReference type="AlphaFoldDB" id="A0A421BBT7"/>
<dbReference type="Gene3D" id="2.40.128.110">
    <property type="entry name" value="Lipid/polyisoprenoid-binding, YceI-like"/>
    <property type="match status" value="1"/>
</dbReference>
<protein>
    <submittedName>
        <fullName evidence="3">Polyisoprenoid-binding protein YceI</fullName>
    </submittedName>
</protein>
<dbReference type="PANTHER" id="PTHR34406">
    <property type="entry name" value="PROTEIN YCEI"/>
    <property type="match status" value="1"/>
</dbReference>
<dbReference type="RefSeq" id="WP_121390395.1">
    <property type="nucleotide sequence ID" value="NZ_RCDD01000001.1"/>
</dbReference>